<proteinExistence type="predicted"/>
<keyword evidence="3" id="KW-1185">Reference proteome</keyword>
<dbReference type="Proteomes" id="UP001165283">
    <property type="component" value="Unassembled WGS sequence"/>
</dbReference>
<reference evidence="2" key="1">
    <citation type="submission" date="2021-04" db="EMBL/GenBank/DDBJ databases">
        <title>Pseudonocardia sp. nov., isolated from sandy soil of mangrove forest.</title>
        <authorList>
            <person name="Zan Z."/>
            <person name="Huang R."/>
            <person name="Liu W."/>
        </authorList>
    </citation>
    <scope>NUCLEOTIDE SEQUENCE</scope>
    <source>
        <strain evidence="2">S2-4</strain>
    </source>
</reference>
<gene>
    <name evidence="2" type="ORF">KDL28_04130</name>
</gene>
<feature type="chain" id="PRO_5046663744" description="Secreted protein" evidence="1">
    <location>
        <begin position="22"/>
        <end position="75"/>
    </location>
</feature>
<dbReference type="RefSeq" id="WP_252435835.1">
    <property type="nucleotide sequence ID" value="NZ_JAGSOV010000009.1"/>
</dbReference>
<keyword evidence="1" id="KW-0732">Signal</keyword>
<accession>A0ABT0ZU41</accession>
<evidence type="ECO:0000313" key="2">
    <source>
        <dbReference type="EMBL" id="MCO1654234.1"/>
    </source>
</evidence>
<evidence type="ECO:0000256" key="1">
    <source>
        <dbReference type="SAM" id="SignalP"/>
    </source>
</evidence>
<organism evidence="2 3">
    <name type="scientific">Pseudonocardia humida</name>
    <dbReference type="NCBI Taxonomy" id="2800819"/>
    <lineage>
        <taxon>Bacteria</taxon>
        <taxon>Bacillati</taxon>
        <taxon>Actinomycetota</taxon>
        <taxon>Actinomycetes</taxon>
        <taxon>Pseudonocardiales</taxon>
        <taxon>Pseudonocardiaceae</taxon>
        <taxon>Pseudonocardia</taxon>
    </lineage>
</organism>
<evidence type="ECO:0008006" key="4">
    <source>
        <dbReference type="Google" id="ProtNLM"/>
    </source>
</evidence>
<dbReference type="EMBL" id="JAGSOV010000009">
    <property type="protein sequence ID" value="MCO1654234.1"/>
    <property type="molecule type" value="Genomic_DNA"/>
</dbReference>
<evidence type="ECO:0000313" key="3">
    <source>
        <dbReference type="Proteomes" id="UP001165283"/>
    </source>
</evidence>
<feature type="signal peptide" evidence="1">
    <location>
        <begin position="1"/>
        <end position="21"/>
    </location>
</feature>
<protein>
    <recommendedName>
        <fullName evidence="4">Secreted protein</fullName>
    </recommendedName>
</protein>
<sequence>MAAVVATAAVAFGLSATSAAADELSQPFGGDDLVPIDFVPIDFVPIDFVPIGAQGAVPISALALLTGAGSGFVPI</sequence>
<comment type="caution">
    <text evidence="2">The sequence shown here is derived from an EMBL/GenBank/DDBJ whole genome shotgun (WGS) entry which is preliminary data.</text>
</comment>
<name>A0ABT0ZU41_9PSEU</name>